<evidence type="ECO:0000313" key="2">
    <source>
        <dbReference type="Proteomes" id="UP001163603"/>
    </source>
</evidence>
<name>A0ACC0Y1E3_9ROSI</name>
<proteinExistence type="predicted"/>
<evidence type="ECO:0000313" key="1">
    <source>
        <dbReference type="EMBL" id="KAJ0027958.1"/>
    </source>
</evidence>
<dbReference type="EMBL" id="CM047744">
    <property type="protein sequence ID" value="KAJ0027958.1"/>
    <property type="molecule type" value="Genomic_DNA"/>
</dbReference>
<protein>
    <submittedName>
        <fullName evidence="1">Uncharacterized protein</fullName>
    </submittedName>
</protein>
<dbReference type="Proteomes" id="UP001163603">
    <property type="component" value="Chromosome 9"/>
</dbReference>
<gene>
    <name evidence="1" type="ORF">Pint_35455</name>
</gene>
<keyword evidence="2" id="KW-1185">Reference proteome</keyword>
<accession>A0ACC0Y1E3</accession>
<comment type="caution">
    <text evidence="1">The sequence shown here is derived from an EMBL/GenBank/DDBJ whole genome shotgun (WGS) entry which is preliminary data.</text>
</comment>
<reference evidence="2" key="1">
    <citation type="journal article" date="2023" name="G3 (Bethesda)">
        <title>Genome assembly and association tests identify interacting loci associated with vigor, precocity, and sex in interspecific pistachio rootstocks.</title>
        <authorList>
            <person name="Palmer W."/>
            <person name="Jacygrad E."/>
            <person name="Sagayaradj S."/>
            <person name="Cavanaugh K."/>
            <person name="Han R."/>
            <person name="Bertier L."/>
            <person name="Beede B."/>
            <person name="Kafkas S."/>
            <person name="Golino D."/>
            <person name="Preece J."/>
            <person name="Michelmore R."/>
        </authorList>
    </citation>
    <scope>NUCLEOTIDE SEQUENCE [LARGE SCALE GENOMIC DNA]</scope>
</reference>
<sequence length="962" mass="109142">MAVQLPDGSHAPVTHIGTVHCSPSLILTNVFYIPSFKFNLLSISQLTNSTNCDVFFSSSECIFQDRATKKKIGRGSAQNGLFYLDADLVFNSAFSFKHCNKFDLWHSRLGHPSRSRFDFIVKNFPIIIANKDFVCDVRPRAKQPRLSFTQRSSCSSHCFELIHVDIWGPFSIPSKNGSRFFLTIVDDYSRCTWIYLMKNKSETFNMLIHFFNQINRQFNTKISRINSGNGQIFLPQLQTIRSDNGTEFLSKQIQTWFHEHGIIHQRSCIATPQQNGVVERKHRHLLDVARSLRFQAHLTLSFWGECILTAAFLINKLPTPILHYKSPHQVLLGTVPSYSALRVFGCLCFAKNMNIHHKFDERAKHGIFVGYPYGQKGYRIYDCKTHQIYVSRDVIFHESIFPYRDLPSPSFKNSITITPINDDGTFDYTPPPIVPTNTSSSDSIPHNLVDYSMDTPSNTSPSMAPSPHLDNSPNSPPISEDTHSNTSPPIAPGSIINNHSQRIRRPPGHLKDYICNHISRSTDFPLANYFSLSHLSHSHRAFLTNIIEHQEPHSYSQAIKSGEWRDAMAKEIQALESNNTWSLCSLPKGKSPIGCKWVYKIKYRFDGSIERYKARLVAKGYTQVEGIDYHDTFAPVAKLVTVRLLLSIVAIKNWSLHQLDVNNAFLQGDLTEEVYMKLPPGFSHKGETRVCKLNKSIYGLKQASRQWFSKFSTTLIHRGFRQSVADYSLFTYIHDQTSIFVLVYVDDIIITGNNNDAITEIKQFLAQSFSIKDLGNLRYFLGIEVSRSKQGIFLCQRKYTLDILSDSGMTGSRPSDFPMEQHLHLRPDDGTPLPDPTIYCRLVGRLLYLTVTRPDIQYAVNTLSQFMQFPHSTHLDAANRVLRYLKGIVGKGLFLSASSSLTFVGYADSKGFLGPCPTTRRSTTGYFTMLGSSPISWKTKKQPTISRSSTGAGISFSRCTYF</sequence>
<organism evidence="1 2">
    <name type="scientific">Pistacia integerrima</name>
    <dbReference type="NCBI Taxonomy" id="434235"/>
    <lineage>
        <taxon>Eukaryota</taxon>
        <taxon>Viridiplantae</taxon>
        <taxon>Streptophyta</taxon>
        <taxon>Embryophyta</taxon>
        <taxon>Tracheophyta</taxon>
        <taxon>Spermatophyta</taxon>
        <taxon>Magnoliopsida</taxon>
        <taxon>eudicotyledons</taxon>
        <taxon>Gunneridae</taxon>
        <taxon>Pentapetalae</taxon>
        <taxon>rosids</taxon>
        <taxon>malvids</taxon>
        <taxon>Sapindales</taxon>
        <taxon>Anacardiaceae</taxon>
        <taxon>Pistacia</taxon>
    </lineage>
</organism>